<feature type="non-terminal residue" evidence="2">
    <location>
        <position position="238"/>
    </location>
</feature>
<evidence type="ECO:0000313" key="3">
    <source>
        <dbReference type="Proteomes" id="UP000023152"/>
    </source>
</evidence>
<dbReference type="AlphaFoldDB" id="X6MI59"/>
<dbReference type="EMBL" id="ASPP01021126">
    <property type="protein sequence ID" value="ETO12745.1"/>
    <property type="molecule type" value="Genomic_DNA"/>
</dbReference>
<evidence type="ECO:0000256" key="1">
    <source>
        <dbReference type="SAM" id="MobiDB-lite"/>
    </source>
</evidence>
<feature type="region of interest" description="Disordered" evidence="1">
    <location>
        <begin position="179"/>
        <end position="238"/>
    </location>
</feature>
<accession>X6MI59</accession>
<gene>
    <name evidence="2" type="ORF">RFI_24630</name>
</gene>
<proteinExistence type="predicted"/>
<protein>
    <submittedName>
        <fullName evidence="2">Uncharacterized protein</fullName>
    </submittedName>
</protein>
<name>X6MI59_RETFI</name>
<feature type="compositionally biased region" description="Gly residues" evidence="1">
    <location>
        <begin position="200"/>
        <end position="214"/>
    </location>
</feature>
<sequence>MNTICEWCGLAVETGKGQWRPKKKESNMVMFDHEKLEKSMEKGDKLLPSLKGKDIGGDVHLQGTATSADASASASAGAEVATSTTVNNITGATTTAKALGPQGNGVQGQSITRVKPVVHNRQGEPTIQDIKEASKHVHMIRVDAATDSGTFTAAVEPRERSSNAPPLPQGEVGVALKFNPPQAPHEVPSQTAAHFNRGSGSSGSSGGGDGGGGDSGDDRHQHRHSKKRQHPQKWSHNE</sequence>
<evidence type="ECO:0000313" key="2">
    <source>
        <dbReference type="EMBL" id="ETO12745.1"/>
    </source>
</evidence>
<reference evidence="2 3" key="1">
    <citation type="journal article" date="2013" name="Curr. Biol.">
        <title>The Genome of the Foraminiferan Reticulomyxa filosa.</title>
        <authorList>
            <person name="Glockner G."/>
            <person name="Hulsmann N."/>
            <person name="Schleicher M."/>
            <person name="Noegel A.A."/>
            <person name="Eichinger L."/>
            <person name="Gallinger C."/>
            <person name="Pawlowski J."/>
            <person name="Sierra R."/>
            <person name="Euteneuer U."/>
            <person name="Pillet L."/>
            <person name="Moustafa A."/>
            <person name="Platzer M."/>
            <person name="Groth M."/>
            <person name="Szafranski K."/>
            <person name="Schliwa M."/>
        </authorList>
    </citation>
    <scope>NUCLEOTIDE SEQUENCE [LARGE SCALE GENOMIC DNA]</scope>
</reference>
<keyword evidence="3" id="KW-1185">Reference proteome</keyword>
<organism evidence="2 3">
    <name type="scientific">Reticulomyxa filosa</name>
    <dbReference type="NCBI Taxonomy" id="46433"/>
    <lineage>
        <taxon>Eukaryota</taxon>
        <taxon>Sar</taxon>
        <taxon>Rhizaria</taxon>
        <taxon>Retaria</taxon>
        <taxon>Foraminifera</taxon>
        <taxon>Monothalamids</taxon>
        <taxon>Reticulomyxidae</taxon>
        <taxon>Reticulomyxa</taxon>
    </lineage>
</organism>
<feature type="region of interest" description="Disordered" evidence="1">
    <location>
        <begin position="155"/>
        <end position="174"/>
    </location>
</feature>
<feature type="compositionally biased region" description="Basic residues" evidence="1">
    <location>
        <begin position="221"/>
        <end position="238"/>
    </location>
</feature>
<comment type="caution">
    <text evidence="2">The sequence shown here is derived from an EMBL/GenBank/DDBJ whole genome shotgun (WGS) entry which is preliminary data.</text>
</comment>
<dbReference type="Proteomes" id="UP000023152">
    <property type="component" value="Unassembled WGS sequence"/>
</dbReference>